<dbReference type="EMBL" id="PGEZ01000002">
    <property type="protein sequence ID" value="PJJ53511.1"/>
    <property type="molecule type" value="Genomic_DNA"/>
</dbReference>
<dbReference type="NCBIfam" id="TIGR03843">
    <property type="entry name" value="SCO1664 family protein"/>
    <property type="match status" value="1"/>
</dbReference>
<dbReference type="AlphaFoldDB" id="A0A2M9B6C9"/>
<keyword evidence="2" id="KW-1185">Reference proteome</keyword>
<proteinExistence type="predicted"/>
<evidence type="ECO:0000313" key="2">
    <source>
        <dbReference type="Proteomes" id="UP000230842"/>
    </source>
</evidence>
<comment type="caution">
    <text evidence="1">The sequence shown here is derived from an EMBL/GenBank/DDBJ whole genome shotgun (WGS) entry which is preliminary data.</text>
</comment>
<dbReference type="RefSeq" id="WP_245857956.1">
    <property type="nucleotide sequence ID" value="NZ_PGEZ01000002.1"/>
</dbReference>
<evidence type="ECO:0000313" key="1">
    <source>
        <dbReference type="EMBL" id="PJJ53511.1"/>
    </source>
</evidence>
<protein>
    <submittedName>
        <fullName evidence="1">Putative repeat protein (TIGR03843 family)</fullName>
    </submittedName>
</protein>
<organism evidence="1 2">
    <name type="scientific">Mumia flava</name>
    <dbReference type="NCBI Taxonomy" id="1348852"/>
    <lineage>
        <taxon>Bacteria</taxon>
        <taxon>Bacillati</taxon>
        <taxon>Actinomycetota</taxon>
        <taxon>Actinomycetes</taxon>
        <taxon>Propionibacteriales</taxon>
        <taxon>Nocardioidaceae</taxon>
        <taxon>Mumia</taxon>
    </lineage>
</organism>
<accession>A0A2M9B6C9</accession>
<name>A0A2M9B6C9_9ACTN</name>
<reference evidence="1 2" key="1">
    <citation type="submission" date="2017-11" db="EMBL/GenBank/DDBJ databases">
        <title>Genomic Encyclopedia of Archaeal and Bacterial Type Strains, Phase II (KMG-II): From Individual Species to Whole Genera.</title>
        <authorList>
            <person name="Goeker M."/>
        </authorList>
    </citation>
    <scope>NUCLEOTIDE SEQUENCE [LARGE SCALE GENOMIC DNA]</scope>
    <source>
        <strain evidence="1 2">DSM 27763</strain>
    </source>
</reference>
<dbReference type="InterPro" id="IPR022292">
    <property type="entry name" value="CHP03843"/>
</dbReference>
<dbReference type="Proteomes" id="UP000230842">
    <property type="component" value="Unassembled WGS sequence"/>
</dbReference>
<sequence length="285" mass="30100">MTEPVADDPAGAAAEGSRPLDPSVVLARLGSGTLEVTGRLLDASNASFVAQIPGAGDAAPLTCVYKPVRGERPLWDFPDGTLAAREVASYLVSEAGGWHVVPPTTLGDGPLGAGMLQAWVEVTEPAAPVAVLPADTEVPGWMPVLDALDAEDNPVVLAHRDSAALRSVAVFDVVVNNADRKGAHLLPVGDHPYAVLGCDHGLTFHTEPKLRTVLWGWAGEPLGTDDLDRLQRLHAALDGTLRAELDPLLAPDELTALRRRLDRLLTTGSMPLPDPMRPAIPWPPL</sequence>
<gene>
    <name evidence="1" type="ORF">CLV56_3000</name>
</gene>